<dbReference type="AlphaFoldDB" id="A0A6D1AD56"/>
<accession>A0A6D1AD56</accession>
<name>A0A6D1AD56_ECOLX</name>
<dbReference type="EMBL" id="JAAHTE010000887">
    <property type="protein sequence ID" value="NEU03137.1"/>
    <property type="molecule type" value="Genomic_DNA"/>
</dbReference>
<evidence type="ECO:0000313" key="1">
    <source>
        <dbReference type="EMBL" id="NEU03137.1"/>
    </source>
</evidence>
<comment type="caution">
    <text evidence="1">The sequence shown here is derived from an EMBL/GenBank/DDBJ whole genome shotgun (WGS) entry which is preliminary data.</text>
</comment>
<gene>
    <name evidence="1" type="ORF">G3563_29880</name>
</gene>
<sequence>MSYVNRHLIHQINQSARLIAKKANEQL</sequence>
<organism evidence="1">
    <name type="scientific">Escherichia coli</name>
    <dbReference type="NCBI Taxonomy" id="562"/>
    <lineage>
        <taxon>Bacteria</taxon>
        <taxon>Pseudomonadati</taxon>
        <taxon>Pseudomonadota</taxon>
        <taxon>Gammaproteobacteria</taxon>
        <taxon>Enterobacterales</taxon>
        <taxon>Enterobacteriaceae</taxon>
        <taxon>Escherichia</taxon>
    </lineage>
</organism>
<protein>
    <submittedName>
        <fullName evidence="1">MarR family transcriptional regulator</fullName>
    </submittedName>
</protein>
<proteinExistence type="predicted"/>
<feature type="non-terminal residue" evidence="1">
    <location>
        <position position="27"/>
    </location>
</feature>
<reference evidence="1" key="1">
    <citation type="submission" date="2020-02" db="EMBL/GenBank/DDBJ databases">
        <title>Investigating the Use of Bacteriophages as New Decolonization Strategy for Intestinal Carriage of CTX-M-15-producing ST131 Escherichia coli: an In Vitro Continuous Culture System Model.</title>
        <authorList>
            <person name="Bernasconi O.J."/>
            <person name="Campos-Madueno E.I."/>
            <person name="Dona V."/>
            <person name="Perreten V."/>
            <person name="Carattoli A."/>
            <person name="Endimiani A."/>
        </authorList>
    </citation>
    <scope>NUCLEOTIDE SEQUENCE</scope>
    <source>
        <strain evidence="1">4901.28</strain>
    </source>
</reference>